<keyword evidence="2" id="KW-1003">Cell membrane</keyword>
<evidence type="ECO:0000313" key="7">
    <source>
        <dbReference type="EMBL" id="OPX44826.1"/>
    </source>
</evidence>
<feature type="transmembrane region" description="Helical" evidence="6">
    <location>
        <begin position="171"/>
        <end position="189"/>
    </location>
</feature>
<feature type="transmembrane region" description="Helical" evidence="6">
    <location>
        <begin position="113"/>
        <end position="130"/>
    </location>
</feature>
<feature type="transmembrane region" description="Helical" evidence="6">
    <location>
        <begin position="379"/>
        <end position="399"/>
    </location>
</feature>
<gene>
    <name evidence="7" type="ORF">CLHUN_13800</name>
</gene>
<comment type="subcellular location">
    <subcellularLocation>
        <location evidence="1">Cell membrane</location>
        <topology evidence="1">Multi-pass membrane protein</topology>
    </subcellularLocation>
</comment>
<evidence type="ECO:0000256" key="2">
    <source>
        <dbReference type="ARBA" id="ARBA00022475"/>
    </source>
</evidence>
<dbReference type="Pfam" id="PF01943">
    <property type="entry name" value="Polysacc_synt"/>
    <property type="match status" value="1"/>
</dbReference>
<accession>A0A1V4SMW5</accession>
<organism evidence="7 8">
    <name type="scientific">Ruminiclostridium hungatei</name>
    <name type="common">Clostridium hungatei</name>
    <dbReference type="NCBI Taxonomy" id="48256"/>
    <lineage>
        <taxon>Bacteria</taxon>
        <taxon>Bacillati</taxon>
        <taxon>Bacillota</taxon>
        <taxon>Clostridia</taxon>
        <taxon>Eubacteriales</taxon>
        <taxon>Oscillospiraceae</taxon>
        <taxon>Ruminiclostridium</taxon>
    </lineage>
</organism>
<dbReference type="InterPro" id="IPR002797">
    <property type="entry name" value="Polysacc_synth"/>
</dbReference>
<keyword evidence="5 6" id="KW-0472">Membrane</keyword>
<dbReference type="InterPro" id="IPR050833">
    <property type="entry name" value="Poly_Biosynth_Transport"/>
</dbReference>
<feature type="transmembrane region" description="Helical" evidence="6">
    <location>
        <begin position="83"/>
        <end position="107"/>
    </location>
</feature>
<evidence type="ECO:0000313" key="8">
    <source>
        <dbReference type="Proteomes" id="UP000191554"/>
    </source>
</evidence>
<feature type="transmembrane region" description="Helical" evidence="6">
    <location>
        <begin position="437"/>
        <end position="457"/>
    </location>
</feature>
<evidence type="ECO:0000256" key="1">
    <source>
        <dbReference type="ARBA" id="ARBA00004651"/>
    </source>
</evidence>
<reference evidence="7 8" key="1">
    <citation type="submission" date="2017-03" db="EMBL/GenBank/DDBJ databases">
        <title>Genome sequence of Clostridium hungatei DSM 14427.</title>
        <authorList>
            <person name="Poehlein A."/>
            <person name="Daniel R."/>
        </authorList>
    </citation>
    <scope>NUCLEOTIDE SEQUENCE [LARGE SCALE GENOMIC DNA]</scope>
    <source>
        <strain evidence="7 8">DSM 14427</strain>
    </source>
</reference>
<feature type="transmembrane region" description="Helical" evidence="6">
    <location>
        <begin position="247"/>
        <end position="268"/>
    </location>
</feature>
<keyword evidence="4 6" id="KW-1133">Transmembrane helix</keyword>
<feature type="transmembrane region" description="Helical" evidence="6">
    <location>
        <begin position="210"/>
        <end position="227"/>
    </location>
</feature>
<feature type="transmembrane region" description="Helical" evidence="6">
    <location>
        <begin position="12"/>
        <end position="35"/>
    </location>
</feature>
<feature type="transmembrane region" description="Helical" evidence="6">
    <location>
        <begin position="41"/>
        <end position="63"/>
    </location>
</feature>
<dbReference type="STRING" id="48256.CLHUN_13800"/>
<feature type="transmembrane region" description="Helical" evidence="6">
    <location>
        <begin position="411"/>
        <end position="431"/>
    </location>
</feature>
<evidence type="ECO:0000256" key="3">
    <source>
        <dbReference type="ARBA" id="ARBA00022692"/>
    </source>
</evidence>
<comment type="caution">
    <text evidence="7">The sequence shown here is derived from an EMBL/GenBank/DDBJ whole genome shotgun (WGS) entry which is preliminary data.</text>
</comment>
<keyword evidence="3 6" id="KW-0812">Transmembrane</keyword>
<evidence type="ECO:0000256" key="4">
    <source>
        <dbReference type="ARBA" id="ARBA00022989"/>
    </source>
</evidence>
<evidence type="ECO:0000256" key="5">
    <source>
        <dbReference type="ARBA" id="ARBA00023136"/>
    </source>
</evidence>
<name>A0A1V4SMW5_RUMHU</name>
<dbReference type="RefSeq" id="WP_080063825.1">
    <property type="nucleotide sequence ID" value="NZ_MZGX01000007.1"/>
</dbReference>
<dbReference type="EMBL" id="MZGX01000007">
    <property type="protein sequence ID" value="OPX44826.1"/>
    <property type="molecule type" value="Genomic_DNA"/>
</dbReference>
<dbReference type="OrthoDB" id="3249502at2"/>
<feature type="transmembrane region" description="Helical" evidence="6">
    <location>
        <begin position="355"/>
        <end position="373"/>
    </location>
</feature>
<protein>
    <submittedName>
        <fullName evidence="7">Polysaccharide biosynthesis protein</fullName>
    </submittedName>
</protein>
<sequence>MSREKTLAKNSVIYMTGTLSSKLLVFLLLPIYTAYLSTSEYGYYDVICTTVLMIVPIVSVQIYDGIYRFSLDSGDDRSVSDKYITNALFIIIIAVLMTVPLAIAANYFFKIEFFYLIYLQILATCIFNTWQMIARGLKKNMLFAVSGIIMTFLMLLLNILFIVVLHYSVRALILSNIVSMSAAFIYMEVKLRVFRQISVNYINMKTIKELIAYTIPLIPNTISWWILNLSNRYIIIYCLGNDYNGIFAVASKFPSILMTVNMIFNYAWQDTAIYEKNSSDRDQFYSKMLNYFLRLQLGVLLIIFPFVKLFSAIAIGKEFADAVNYVPYLLIGAFFQFFMTFFSSFYYVFKKTGHLLYTTLIASGINIVVTLLLVSSLKIYAACMANIVSSFIVVVIRYFYVNAKFKIRIKISLKSTGLYLPGMVLYCWLYYTGGIVVNIFALMAGIMVIGVLNKAAIMKFKNILMRRRAGFKPI</sequence>
<evidence type="ECO:0000256" key="6">
    <source>
        <dbReference type="SAM" id="Phobius"/>
    </source>
</evidence>
<dbReference type="AlphaFoldDB" id="A0A1V4SMW5"/>
<dbReference type="PANTHER" id="PTHR30250">
    <property type="entry name" value="PST FAMILY PREDICTED COLANIC ACID TRANSPORTER"/>
    <property type="match status" value="1"/>
</dbReference>
<feature type="transmembrane region" description="Helical" evidence="6">
    <location>
        <begin position="289"/>
        <end position="313"/>
    </location>
</feature>
<dbReference type="GO" id="GO:0005886">
    <property type="term" value="C:plasma membrane"/>
    <property type="evidence" value="ECO:0007669"/>
    <property type="project" value="UniProtKB-SubCell"/>
</dbReference>
<feature type="transmembrane region" description="Helical" evidence="6">
    <location>
        <begin position="325"/>
        <end position="348"/>
    </location>
</feature>
<feature type="transmembrane region" description="Helical" evidence="6">
    <location>
        <begin position="142"/>
        <end position="165"/>
    </location>
</feature>
<proteinExistence type="predicted"/>
<keyword evidence="8" id="KW-1185">Reference proteome</keyword>
<dbReference type="Proteomes" id="UP000191554">
    <property type="component" value="Unassembled WGS sequence"/>
</dbReference>
<dbReference type="PANTHER" id="PTHR30250:SF11">
    <property type="entry name" value="O-ANTIGEN TRANSPORTER-RELATED"/>
    <property type="match status" value="1"/>
</dbReference>